<name>A0A2H6KDU8_9APIC</name>
<dbReference type="GeneID" id="39874935"/>
<keyword evidence="1 5" id="KW-0689">Ribosomal protein</keyword>
<dbReference type="OrthoDB" id="250175at2759"/>
<keyword evidence="6" id="KW-1185">Reference proteome</keyword>
<dbReference type="GO" id="GO:0003735">
    <property type="term" value="F:structural constituent of ribosome"/>
    <property type="evidence" value="ECO:0007669"/>
    <property type="project" value="InterPro"/>
</dbReference>
<protein>
    <submittedName>
        <fullName evidence="5">Ribosomal protein L7 L12</fullName>
    </submittedName>
</protein>
<dbReference type="InterPro" id="IPR014719">
    <property type="entry name" value="Ribosomal_bL12_C/ClpS-like"/>
</dbReference>
<evidence type="ECO:0000256" key="2">
    <source>
        <dbReference type="ARBA" id="ARBA00023274"/>
    </source>
</evidence>
<dbReference type="CDD" id="cd00387">
    <property type="entry name" value="Ribosomal_L7_L12"/>
    <property type="match status" value="1"/>
</dbReference>
<dbReference type="InterPro" id="IPR000206">
    <property type="entry name" value="Ribosomal_bL12"/>
</dbReference>
<evidence type="ECO:0000313" key="5">
    <source>
        <dbReference type="EMBL" id="GBE61165.1"/>
    </source>
</evidence>
<dbReference type="RefSeq" id="XP_028867408.1">
    <property type="nucleotide sequence ID" value="XM_029011575.1"/>
</dbReference>
<evidence type="ECO:0000313" key="6">
    <source>
        <dbReference type="Proteomes" id="UP000236319"/>
    </source>
</evidence>
<keyword evidence="2" id="KW-0687">Ribonucleoprotein</keyword>
<dbReference type="GO" id="GO:1990904">
    <property type="term" value="C:ribonucleoprotein complex"/>
    <property type="evidence" value="ECO:0007669"/>
    <property type="project" value="UniProtKB-KW"/>
</dbReference>
<organism evidence="5 6">
    <name type="scientific">Babesia ovata</name>
    <dbReference type="NCBI Taxonomy" id="189622"/>
    <lineage>
        <taxon>Eukaryota</taxon>
        <taxon>Sar</taxon>
        <taxon>Alveolata</taxon>
        <taxon>Apicomplexa</taxon>
        <taxon>Aconoidasida</taxon>
        <taxon>Piroplasmida</taxon>
        <taxon>Babesiidae</taxon>
        <taxon>Babesia</taxon>
    </lineage>
</organism>
<comment type="caution">
    <text evidence="5">The sequence shown here is derived from an EMBL/GenBank/DDBJ whole genome shotgun (WGS) entry which is preliminary data.</text>
</comment>
<dbReference type="Proteomes" id="UP000236319">
    <property type="component" value="Unassembled WGS sequence"/>
</dbReference>
<dbReference type="SUPFAM" id="SSF54736">
    <property type="entry name" value="ClpS-like"/>
    <property type="match status" value="1"/>
</dbReference>
<feature type="domain" description="Large ribosomal subunit protein bL12 C-terminal" evidence="4">
    <location>
        <begin position="144"/>
        <end position="208"/>
    </location>
</feature>
<accession>A0A2H6KDU8</accession>
<feature type="compositionally biased region" description="Low complexity" evidence="3">
    <location>
        <begin position="110"/>
        <end position="125"/>
    </location>
</feature>
<dbReference type="EMBL" id="BDSA01000002">
    <property type="protein sequence ID" value="GBE61165.1"/>
    <property type="molecule type" value="Genomic_DNA"/>
</dbReference>
<evidence type="ECO:0000259" key="4">
    <source>
        <dbReference type="Pfam" id="PF00542"/>
    </source>
</evidence>
<sequence length="209" mass="22372">MYLCTNIARSALLARQWARFRPFSSSSYDIFKKIKDSSEGDNAAGQPSAAGGRKPSDRVIRLVDEILNLTLIESADLCDLCQERLAGSSINAGFLPGRTPFPHPHTFFSAAPTGQPAEAAAQAAPAPEPPSQPQQPAKKSTGTLTLTGFDSAKKIAVIKIVRTVTGLGLRESKELVESLPRQLKKDMAIEDVEKLAKEIEAAGGTVKID</sequence>
<gene>
    <name evidence="5" type="ORF">BOVATA_026580</name>
</gene>
<dbReference type="InterPro" id="IPR013823">
    <property type="entry name" value="Ribosomal_bL12_C"/>
</dbReference>
<dbReference type="GO" id="GO:0003729">
    <property type="term" value="F:mRNA binding"/>
    <property type="evidence" value="ECO:0007669"/>
    <property type="project" value="TreeGrafter"/>
</dbReference>
<evidence type="ECO:0000256" key="1">
    <source>
        <dbReference type="ARBA" id="ARBA00022980"/>
    </source>
</evidence>
<dbReference type="PANTHER" id="PTHR45987:SF4">
    <property type="entry name" value="LARGE RIBOSOMAL SUBUNIT PROTEIN BL12M"/>
    <property type="match status" value="1"/>
</dbReference>
<dbReference type="GO" id="GO:0006412">
    <property type="term" value="P:translation"/>
    <property type="evidence" value="ECO:0007669"/>
    <property type="project" value="InterPro"/>
</dbReference>
<evidence type="ECO:0000256" key="3">
    <source>
        <dbReference type="SAM" id="MobiDB-lite"/>
    </source>
</evidence>
<reference evidence="5 6" key="1">
    <citation type="journal article" date="2017" name="BMC Genomics">
        <title>Whole-genome assembly of Babesia ovata and comparative genomics between closely related pathogens.</title>
        <authorList>
            <person name="Yamagishi J."/>
            <person name="Asada M."/>
            <person name="Hakimi H."/>
            <person name="Tanaka T.Q."/>
            <person name="Sugimoto C."/>
            <person name="Kawazu S."/>
        </authorList>
    </citation>
    <scope>NUCLEOTIDE SEQUENCE [LARGE SCALE GENOMIC DNA]</scope>
    <source>
        <strain evidence="5 6">Miyake</strain>
    </source>
</reference>
<dbReference type="Pfam" id="PF00542">
    <property type="entry name" value="Ribosomal_L12"/>
    <property type="match status" value="1"/>
</dbReference>
<dbReference type="AlphaFoldDB" id="A0A2H6KDU8"/>
<dbReference type="GO" id="GO:0005840">
    <property type="term" value="C:ribosome"/>
    <property type="evidence" value="ECO:0007669"/>
    <property type="project" value="UniProtKB-KW"/>
</dbReference>
<dbReference type="PANTHER" id="PTHR45987">
    <property type="entry name" value="39S RIBOSOMAL PROTEIN L12"/>
    <property type="match status" value="1"/>
</dbReference>
<proteinExistence type="predicted"/>
<dbReference type="VEuPathDB" id="PiroplasmaDB:BOVATA_026580"/>
<feature type="region of interest" description="Disordered" evidence="3">
    <location>
        <begin position="103"/>
        <end position="144"/>
    </location>
</feature>
<dbReference type="Gene3D" id="3.30.1390.10">
    <property type="match status" value="1"/>
</dbReference>